<reference evidence="2 3" key="1">
    <citation type="submission" date="2015-01" db="EMBL/GenBank/DDBJ databases">
        <title>The Genome Sequence of Exophiala spinifera CBS89968.</title>
        <authorList>
            <consortium name="The Broad Institute Genomics Platform"/>
            <person name="Cuomo C."/>
            <person name="de Hoog S."/>
            <person name="Gorbushina A."/>
            <person name="Stielow B."/>
            <person name="Teixiera M."/>
            <person name="Abouelleil A."/>
            <person name="Chapman S.B."/>
            <person name="Priest M."/>
            <person name="Young S.K."/>
            <person name="Wortman J."/>
            <person name="Nusbaum C."/>
            <person name="Birren B."/>
        </authorList>
    </citation>
    <scope>NUCLEOTIDE SEQUENCE [LARGE SCALE GENOMIC DNA]</scope>
    <source>
        <strain evidence="2 3">CBS 89968</strain>
    </source>
</reference>
<evidence type="ECO:0000256" key="1">
    <source>
        <dbReference type="SAM" id="SignalP"/>
    </source>
</evidence>
<keyword evidence="1" id="KW-0732">Signal</keyword>
<keyword evidence="3" id="KW-1185">Reference proteome</keyword>
<gene>
    <name evidence="2" type="ORF">PV08_09021</name>
</gene>
<dbReference type="OrthoDB" id="10681405at2759"/>
<feature type="signal peptide" evidence="1">
    <location>
        <begin position="1"/>
        <end position="18"/>
    </location>
</feature>
<evidence type="ECO:0000313" key="3">
    <source>
        <dbReference type="Proteomes" id="UP000053328"/>
    </source>
</evidence>
<name>A0A0D2BKD5_9EURO</name>
<dbReference type="VEuPathDB" id="FungiDB:PV08_09021"/>
<dbReference type="Proteomes" id="UP000053328">
    <property type="component" value="Unassembled WGS sequence"/>
</dbReference>
<feature type="chain" id="PRO_5002239172" evidence="1">
    <location>
        <begin position="19"/>
        <end position="311"/>
    </location>
</feature>
<dbReference type="RefSeq" id="XP_016231965.1">
    <property type="nucleotide sequence ID" value="XM_016383342.1"/>
</dbReference>
<protein>
    <submittedName>
        <fullName evidence="2">Uncharacterized protein</fullName>
    </submittedName>
</protein>
<accession>A0A0D2BKD5</accession>
<proteinExistence type="predicted"/>
<dbReference type="EMBL" id="KN847498">
    <property type="protein sequence ID" value="KIW11749.1"/>
    <property type="molecule type" value="Genomic_DNA"/>
</dbReference>
<organism evidence="2 3">
    <name type="scientific">Exophiala spinifera</name>
    <dbReference type="NCBI Taxonomy" id="91928"/>
    <lineage>
        <taxon>Eukaryota</taxon>
        <taxon>Fungi</taxon>
        <taxon>Dikarya</taxon>
        <taxon>Ascomycota</taxon>
        <taxon>Pezizomycotina</taxon>
        <taxon>Eurotiomycetes</taxon>
        <taxon>Chaetothyriomycetidae</taxon>
        <taxon>Chaetothyriales</taxon>
        <taxon>Herpotrichiellaceae</taxon>
        <taxon>Exophiala</taxon>
    </lineage>
</organism>
<dbReference type="HOGENOM" id="CLU_894388_0_0_1"/>
<evidence type="ECO:0000313" key="2">
    <source>
        <dbReference type="EMBL" id="KIW11749.1"/>
    </source>
</evidence>
<dbReference type="AlphaFoldDB" id="A0A0D2BKD5"/>
<sequence length="311" mass="33539">MRLSPSSAVLLFAIFVSASPPSETTSPDLIVPEHGVHANASTATTAAAGPETTPPPEDDLVLQQLNKRDSSDTCGVISTTTLTCAESKGPCVWDPTPGGPFGCCPINEAGHADSSCIFEVKCIDFADYYLDSSTEPPDQATLVCFDNELSTYVDDNPYDVAFAAAGSSVVENHIEMPKYKDMMAENMPGTLSDYDDTDSIPLFAINDDQRAAAIEPFDYFLSEVLELLDSSAMLPRQAEDSDTTIEMEKELTRTQLKAMLFQMIALNPDRCSVARQIRAYTGRVNVTTTTLNIAAGPLGPSFTTVFDKHGH</sequence>
<dbReference type="GeneID" id="27336104"/>